<evidence type="ECO:0000313" key="6">
    <source>
        <dbReference type="Proteomes" id="UP000287502"/>
    </source>
</evidence>
<gene>
    <name evidence="5" type="ORF">EP073_12485</name>
</gene>
<dbReference type="SUPFAM" id="SSF54862">
    <property type="entry name" value="4Fe-4S ferredoxins"/>
    <property type="match status" value="1"/>
</dbReference>
<dbReference type="EMBL" id="CP035108">
    <property type="protein sequence ID" value="QAR34191.1"/>
    <property type="molecule type" value="Genomic_DNA"/>
</dbReference>
<evidence type="ECO:0000313" key="5">
    <source>
        <dbReference type="EMBL" id="QAR34191.1"/>
    </source>
</evidence>
<keyword evidence="3" id="KW-0411">Iron-sulfur</keyword>
<dbReference type="Pfam" id="PF12838">
    <property type="entry name" value="Fer4_7"/>
    <property type="match status" value="1"/>
</dbReference>
<proteinExistence type="predicted"/>
<evidence type="ECO:0000256" key="1">
    <source>
        <dbReference type="ARBA" id="ARBA00022723"/>
    </source>
</evidence>
<dbReference type="GO" id="GO:0046872">
    <property type="term" value="F:metal ion binding"/>
    <property type="evidence" value="ECO:0007669"/>
    <property type="project" value="UniProtKB-KW"/>
</dbReference>
<dbReference type="Gene3D" id="3.30.70.20">
    <property type="match status" value="1"/>
</dbReference>
<protein>
    <submittedName>
        <fullName evidence="5">4Fe-4S dicluster domain-containing protein</fullName>
    </submittedName>
</protein>
<name>A0A3R6AZM3_9BACT</name>
<sequence length="386" mass="43420">MCTGCGACAQVCGNSALSMEYDDEGFLYPVKDDSLCSGCGLCRRRCHMLVERTANRNTLRVYAAYLPDLSQLYSVSSGGVFWALARHTIEQHGVVYGVEHQSLFDVHHGRAESLEQCVPFRRSKYLESNTKETFRQIKADLEQGRQVLFTGTGCQVAGLYGFFGCKTYPNLVTAEVVCHGVPSMNVFKTYIHELEALRNKKVQEIIYRDKSRGWNQNCIRICFTDGTSEADLSSTTPIHRGYLSGYYSRPSCGGCRYASLPRAADITLADYWQYKGGLRENNQNLGISLVVCSSEKGVACIEKIKHELLIEPSSLEEAVNSCRHLSKAPEESKYRNAFLSHMKKSGFHATFSKFRRKESIARKIAKLNPFGKLIIKILRNKGENYE</sequence>
<dbReference type="Pfam" id="PF04432">
    <property type="entry name" value="FrhB_FdhB_C"/>
    <property type="match status" value="1"/>
</dbReference>
<keyword evidence="1" id="KW-0479">Metal-binding</keyword>
<keyword evidence="2" id="KW-0408">Iron</keyword>
<dbReference type="InterPro" id="IPR007525">
    <property type="entry name" value="FrhB_FdhB_C"/>
</dbReference>
<dbReference type="KEGG" id="gtl:EP073_12485"/>
<evidence type="ECO:0000259" key="4">
    <source>
        <dbReference type="PROSITE" id="PS51379"/>
    </source>
</evidence>
<feature type="domain" description="4Fe-4S ferredoxin-type" evidence="4">
    <location>
        <begin position="27"/>
        <end position="56"/>
    </location>
</feature>
<dbReference type="AlphaFoldDB" id="A0A3R6AZM3"/>
<dbReference type="OrthoDB" id="430408at2"/>
<dbReference type="PROSITE" id="PS51379">
    <property type="entry name" value="4FE4S_FER_2"/>
    <property type="match status" value="2"/>
</dbReference>
<reference evidence="5 6" key="1">
    <citation type="submission" date="2019-01" db="EMBL/GenBank/DDBJ databases">
        <title>Geovibrio thiophilus DSM 11263, complete genome.</title>
        <authorList>
            <person name="Spring S."/>
            <person name="Bunk B."/>
            <person name="Sproer C."/>
        </authorList>
    </citation>
    <scope>NUCLEOTIDE SEQUENCE [LARGE SCALE GENOMIC DNA]</scope>
    <source>
        <strain evidence="5 6">DSM 11263</strain>
    </source>
</reference>
<organism evidence="5 6">
    <name type="scientific">Geovibrio thiophilus</name>
    <dbReference type="NCBI Taxonomy" id="139438"/>
    <lineage>
        <taxon>Bacteria</taxon>
        <taxon>Pseudomonadati</taxon>
        <taxon>Deferribacterota</taxon>
        <taxon>Deferribacteres</taxon>
        <taxon>Deferribacterales</taxon>
        <taxon>Geovibrionaceae</taxon>
        <taxon>Geovibrio</taxon>
    </lineage>
</organism>
<accession>A0A3R6AZM3</accession>
<dbReference type="PANTHER" id="PTHR43193:SF2">
    <property type="entry name" value="POLYFERREDOXIN PROTEIN FWDF"/>
    <property type="match status" value="1"/>
</dbReference>
<dbReference type="InterPro" id="IPR052977">
    <property type="entry name" value="Polyferredoxin-like_ET"/>
</dbReference>
<dbReference type="InterPro" id="IPR017896">
    <property type="entry name" value="4Fe4S_Fe-S-bd"/>
</dbReference>
<evidence type="ECO:0000256" key="2">
    <source>
        <dbReference type="ARBA" id="ARBA00023004"/>
    </source>
</evidence>
<dbReference type="Proteomes" id="UP000287502">
    <property type="component" value="Chromosome"/>
</dbReference>
<dbReference type="GO" id="GO:0051536">
    <property type="term" value="F:iron-sulfur cluster binding"/>
    <property type="evidence" value="ECO:0007669"/>
    <property type="project" value="UniProtKB-KW"/>
</dbReference>
<feature type="domain" description="4Fe-4S ferredoxin-type" evidence="4">
    <location>
        <begin position="1"/>
        <end position="22"/>
    </location>
</feature>
<dbReference type="InterPro" id="IPR017900">
    <property type="entry name" value="4Fe4S_Fe_S_CS"/>
</dbReference>
<dbReference type="PANTHER" id="PTHR43193">
    <property type="match status" value="1"/>
</dbReference>
<evidence type="ECO:0000256" key="3">
    <source>
        <dbReference type="ARBA" id="ARBA00023014"/>
    </source>
</evidence>
<dbReference type="PROSITE" id="PS00198">
    <property type="entry name" value="4FE4S_FER_1"/>
    <property type="match status" value="1"/>
</dbReference>
<keyword evidence="6" id="KW-1185">Reference proteome</keyword>